<keyword evidence="1" id="KW-1133">Transmembrane helix</keyword>
<organism evidence="2 3">
    <name type="scientific">Bifidobacterium santillanense</name>
    <dbReference type="NCBI Taxonomy" id="2809028"/>
    <lineage>
        <taxon>Bacteria</taxon>
        <taxon>Bacillati</taxon>
        <taxon>Actinomycetota</taxon>
        <taxon>Actinomycetes</taxon>
        <taxon>Bifidobacteriales</taxon>
        <taxon>Bifidobacteriaceae</taxon>
        <taxon>Bifidobacterium</taxon>
    </lineage>
</organism>
<keyword evidence="1" id="KW-0472">Membrane</keyword>
<name>A0ABS5UQL9_9BIFI</name>
<sequence length="282" mass="29939">MDRAMIACNKPIGVTDRTAVTILLAVVTAIATMLIALAQVPGAAADARDTTTAATDALAIPGDVAEFFRTRIPEFVIDNERNSQDKDALHAIREDPSPEIGDARMTYLVGPDDDGTLTVTESEGWSAVVRHAGKPTGVATVSRNASSGELEPGWTNDTALARYLIQTERDGGDLVNVSWLHAYFLRKDGTMTALNDAAKSYAPQPIPQQTLLDKLQPGFEDSKAANEQALREGRALVGDATRQENTASGPPWRITLLVAIGTLIVAGATAGFIITRRNAGSS</sequence>
<accession>A0ABS5UQL9</accession>
<gene>
    <name evidence="2" type="ORF">JS528_07815</name>
</gene>
<feature type="transmembrane region" description="Helical" evidence="1">
    <location>
        <begin position="20"/>
        <end position="40"/>
    </location>
</feature>
<dbReference type="Proteomes" id="UP000773064">
    <property type="component" value="Unassembled WGS sequence"/>
</dbReference>
<feature type="transmembrane region" description="Helical" evidence="1">
    <location>
        <begin position="252"/>
        <end position="274"/>
    </location>
</feature>
<reference evidence="2 3" key="1">
    <citation type="journal article" date="2021" name="Environ. Microbiol.">
        <title>Genetic insights into the dark matter of the mammalian gut microbiota through targeted genome reconstruction.</title>
        <authorList>
            <person name="Lugli G.A."/>
            <person name="Alessandri G."/>
            <person name="Milani C."/>
            <person name="Viappiani A."/>
            <person name="Fontana F."/>
            <person name="Tarracchini C."/>
            <person name="Mancabelli L."/>
            <person name="Argentini C."/>
            <person name="Ruiz L."/>
            <person name="Margolles A."/>
            <person name="van Sinderen D."/>
            <person name="Turroni F."/>
            <person name="Ventura M."/>
        </authorList>
    </citation>
    <scope>NUCLEOTIDE SEQUENCE [LARGE SCALE GENOMIC DNA]</scope>
    <source>
        <strain evidence="2 3">MA2</strain>
    </source>
</reference>
<keyword evidence="1" id="KW-0812">Transmembrane</keyword>
<dbReference type="EMBL" id="JAFEJS010000008">
    <property type="protein sequence ID" value="MBT1173256.1"/>
    <property type="molecule type" value="Genomic_DNA"/>
</dbReference>
<evidence type="ECO:0000313" key="2">
    <source>
        <dbReference type="EMBL" id="MBT1173256.1"/>
    </source>
</evidence>
<proteinExistence type="predicted"/>
<protein>
    <submittedName>
        <fullName evidence="2">Uncharacterized protein</fullName>
    </submittedName>
</protein>
<comment type="caution">
    <text evidence="2">The sequence shown here is derived from an EMBL/GenBank/DDBJ whole genome shotgun (WGS) entry which is preliminary data.</text>
</comment>
<evidence type="ECO:0000313" key="3">
    <source>
        <dbReference type="Proteomes" id="UP000773064"/>
    </source>
</evidence>
<evidence type="ECO:0000256" key="1">
    <source>
        <dbReference type="SAM" id="Phobius"/>
    </source>
</evidence>
<dbReference type="RefSeq" id="WP_214358526.1">
    <property type="nucleotide sequence ID" value="NZ_JAFEJS010000008.1"/>
</dbReference>
<keyword evidence="3" id="KW-1185">Reference proteome</keyword>